<name>A0A2Z6S0C6_9GLOM</name>
<evidence type="ECO:0000313" key="1">
    <source>
        <dbReference type="EMBL" id="GBC08616.1"/>
    </source>
</evidence>
<dbReference type="EMBL" id="BEXD01004233">
    <property type="protein sequence ID" value="GBC08616.1"/>
    <property type="molecule type" value="Genomic_DNA"/>
</dbReference>
<comment type="caution">
    <text evidence="1">The sequence shown here is derived from an EMBL/GenBank/DDBJ whole genome shotgun (WGS) entry which is preliminary data.</text>
</comment>
<dbReference type="AlphaFoldDB" id="A0A2Z6S0C6"/>
<gene>
    <name evidence="1" type="ORF">RclHR1_08260003</name>
</gene>
<protein>
    <submittedName>
        <fullName evidence="1">Uncharacterized protein</fullName>
    </submittedName>
</protein>
<proteinExistence type="predicted"/>
<evidence type="ECO:0000313" key="2">
    <source>
        <dbReference type="Proteomes" id="UP000247702"/>
    </source>
</evidence>
<sequence>MKKEFLLTKPASKTALTSSTTQVIPTSTLKNILINCFHNVIVDFISKLIKRNPSLLFSSIIITDPAAINKFFNTYKDQTVPIENLLQYISKDLCFFIIAQFLATFLNLFFLNDENQEIFLLNFKIRQVLEHSNKQFPDIEDLGDPMHQSDTTMNFDTIDEDLQGLLDDSSGITPLCNNIPLPVTLLTKSQKRSAKKQALYTSQSFGSRTVIFNQSLLSPPSTLYKQLKRDSKPQLTPIDNGKKLKQKDTDNTLKNRNVIITKYYLQRKEQAQLLDLIVYDILAKCDNYTLLINLE</sequence>
<keyword evidence="2" id="KW-1185">Reference proteome</keyword>
<reference evidence="1 2" key="1">
    <citation type="submission" date="2017-11" db="EMBL/GenBank/DDBJ databases">
        <title>The genome of Rhizophagus clarus HR1 reveals common genetic basis of auxotrophy among arbuscular mycorrhizal fungi.</title>
        <authorList>
            <person name="Kobayashi Y."/>
        </authorList>
    </citation>
    <scope>NUCLEOTIDE SEQUENCE [LARGE SCALE GENOMIC DNA]</scope>
    <source>
        <strain evidence="1 2">HR1</strain>
    </source>
</reference>
<dbReference type="Proteomes" id="UP000247702">
    <property type="component" value="Unassembled WGS sequence"/>
</dbReference>
<organism evidence="1 2">
    <name type="scientific">Rhizophagus clarus</name>
    <dbReference type="NCBI Taxonomy" id="94130"/>
    <lineage>
        <taxon>Eukaryota</taxon>
        <taxon>Fungi</taxon>
        <taxon>Fungi incertae sedis</taxon>
        <taxon>Mucoromycota</taxon>
        <taxon>Glomeromycotina</taxon>
        <taxon>Glomeromycetes</taxon>
        <taxon>Glomerales</taxon>
        <taxon>Glomeraceae</taxon>
        <taxon>Rhizophagus</taxon>
    </lineage>
</organism>
<accession>A0A2Z6S0C6</accession>